<keyword evidence="5" id="KW-1185">Reference proteome</keyword>
<accession>A0A1J6HZF9</accession>
<protein>
    <recommendedName>
        <fullName evidence="3">DC1 domain-containing protein</fullName>
    </recommendedName>
</protein>
<name>A0A1J6HZF9_NICAT</name>
<dbReference type="AlphaFoldDB" id="A0A1J6HZF9"/>
<evidence type="ECO:0000313" key="5">
    <source>
        <dbReference type="Proteomes" id="UP000187609"/>
    </source>
</evidence>
<dbReference type="InterPro" id="IPR046349">
    <property type="entry name" value="C1-like_sf"/>
</dbReference>
<dbReference type="SUPFAM" id="SSF57889">
    <property type="entry name" value="Cysteine-rich domain"/>
    <property type="match status" value="2"/>
</dbReference>
<dbReference type="InterPro" id="IPR004146">
    <property type="entry name" value="DC1"/>
</dbReference>
<dbReference type="Proteomes" id="UP000187609">
    <property type="component" value="Unassembled WGS sequence"/>
</dbReference>
<dbReference type="Gramene" id="OIS98212">
    <property type="protein sequence ID" value="OIS98212"/>
    <property type="gene ID" value="A4A49_51800"/>
</dbReference>
<evidence type="ECO:0000256" key="2">
    <source>
        <dbReference type="SAM" id="MobiDB-lite"/>
    </source>
</evidence>
<feature type="compositionally biased region" description="Basic and acidic residues" evidence="2">
    <location>
        <begin position="10"/>
        <end position="21"/>
    </location>
</feature>
<dbReference type="OMA" id="EQFHCAA"/>
<feature type="region of interest" description="Disordered" evidence="2">
    <location>
        <begin position="1"/>
        <end position="22"/>
    </location>
</feature>
<gene>
    <name evidence="4" type="ORF">A4A49_51800</name>
</gene>
<proteinExistence type="predicted"/>
<dbReference type="PANTHER" id="PTHR46288:SF50">
    <property type="entry name" value="DC1 DOMAIN-CONTAINING PROTEIN"/>
    <property type="match status" value="1"/>
</dbReference>
<sequence length="399" mass="45589">MYIAGNKPLDMNENKTQEKVGHKNRRTMTKLLRAAFVDASDPPPPREGDLNHFSHRHPLLRLRLGESEGIKCNFCDIIISGRAFACEHCDYYLHEVCSKFPREIRHDFHAGYDHTLVLRPFKSTGHEQFHCAACGYGDDSDDFQFQSYYCCDEAAALSCSICSKAVPTSGCWVFYSHDHDYLCHFDCAAVAEYGMEKDSMGKLQNRVQTLAITNRPPARPSQPCGGVTHFSHRHALLEYNPDKPLSCRFEAFTGYFCSGCNYFIDKICFSIPSKIQHMSHPQHSLKFTRFLDLVREDLKCSGCPADFKYRGMAYYCAPCKFSIEFYCAGAPKTLTLANNVSYELFFSFPFKQENAQIRCNFCSGTVLIKDGLYCALKNKESEFDKDRLSIQRLKEMKIV</sequence>
<organism evidence="4 5">
    <name type="scientific">Nicotiana attenuata</name>
    <name type="common">Coyote tobacco</name>
    <dbReference type="NCBI Taxonomy" id="49451"/>
    <lineage>
        <taxon>Eukaryota</taxon>
        <taxon>Viridiplantae</taxon>
        <taxon>Streptophyta</taxon>
        <taxon>Embryophyta</taxon>
        <taxon>Tracheophyta</taxon>
        <taxon>Spermatophyta</taxon>
        <taxon>Magnoliopsida</taxon>
        <taxon>eudicotyledons</taxon>
        <taxon>Gunneridae</taxon>
        <taxon>Pentapetalae</taxon>
        <taxon>asterids</taxon>
        <taxon>lamiids</taxon>
        <taxon>Solanales</taxon>
        <taxon>Solanaceae</taxon>
        <taxon>Nicotianoideae</taxon>
        <taxon>Nicotianeae</taxon>
        <taxon>Nicotiana</taxon>
    </lineage>
</organism>
<feature type="domain" description="DC1" evidence="3">
    <location>
        <begin position="53"/>
        <end position="97"/>
    </location>
</feature>
<keyword evidence="1" id="KW-0677">Repeat</keyword>
<reference evidence="4" key="1">
    <citation type="submission" date="2016-11" db="EMBL/GenBank/DDBJ databases">
        <title>The genome of Nicotiana attenuata.</title>
        <authorList>
            <person name="Xu S."/>
            <person name="Brockmoeller T."/>
            <person name="Gaquerel E."/>
            <person name="Navarro A."/>
            <person name="Kuhl H."/>
            <person name="Gase K."/>
            <person name="Ling Z."/>
            <person name="Zhou W."/>
            <person name="Kreitzer C."/>
            <person name="Stanke M."/>
            <person name="Tang H."/>
            <person name="Lyons E."/>
            <person name="Pandey P."/>
            <person name="Pandey S.P."/>
            <person name="Timmermann B."/>
            <person name="Baldwin I.T."/>
        </authorList>
    </citation>
    <scope>NUCLEOTIDE SEQUENCE [LARGE SCALE GENOMIC DNA]</scope>
    <source>
        <strain evidence="4">UT</strain>
    </source>
</reference>
<evidence type="ECO:0000256" key="1">
    <source>
        <dbReference type="ARBA" id="ARBA00022737"/>
    </source>
</evidence>
<evidence type="ECO:0000313" key="4">
    <source>
        <dbReference type="EMBL" id="OIS98212.1"/>
    </source>
</evidence>
<feature type="domain" description="DC1" evidence="3">
    <location>
        <begin position="279"/>
        <end position="328"/>
    </location>
</feature>
<comment type="caution">
    <text evidence="4">The sequence shown here is derived from an EMBL/GenBank/DDBJ whole genome shotgun (WGS) entry which is preliminary data.</text>
</comment>
<dbReference type="Pfam" id="PF03107">
    <property type="entry name" value="C1_2"/>
    <property type="match status" value="2"/>
</dbReference>
<dbReference type="PANTHER" id="PTHR46288">
    <property type="entry name" value="PHORBOL-ESTER/DAG-TYPE DOMAIN-CONTAINING PROTEIN"/>
    <property type="match status" value="1"/>
</dbReference>
<evidence type="ECO:0000259" key="3">
    <source>
        <dbReference type="Pfam" id="PF03107"/>
    </source>
</evidence>
<dbReference type="EMBL" id="MJEQ01037192">
    <property type="protein sequence ID" value="OIS98212.1"/>
    <property type="molecule type" value="Genomic_DNA"/>
</dbReference>
<dbReference type="STRING" id="49451.A0A1J6HZF9"/>